<evidence type="ECO:0000313" key="1">
    <source>
        <dbReference type="EMBL" id="MBT2188695.1"/>
    </source>
</evidence>
<dbReference type="EMBL" id="JAHGAW010000012">
    <property type="protein sequence ID" value="MBT2188695.1"/>
    <property type="molecule type" value="Genomic_DNA"/>
</dbReference>
<proteinExistence type="predicted"/>
<dbReference type="AlphaFoldDB" id="A0A9X1DEE9"/>
<protein>
    <submittedName>
        <fullName evidence="1">Uncharacterized protein</fullName>
    </submittedName>
</protein>
<accession>A0A9X1DEE9</accession>
<keyword evidence="2" id="KW-1185">Reference proteome</keyword>
<reference evidence="1" key="1">
    <citation type="submission" date="2021-05" db="EMBL/GenBank/DDBJ databases">
        <title>Genome of Sphingobium sp. strain.</title>
        <authorList>
            <person name="Fan R."/>
        </authorList>
    </citation>
    <scope>NUCLEOTIDE SEQUENCE</scope>
    <source>
        <strain evidence="1">H33</strain>
    </source>
</reference>
<dbReference type="Proteomes" id="UP001138757">
    <property type="component" value="Unassembled WGS sequence"/>
</dbReference>
<comment type="caution">
    <text evidence="1">The sequence shown here is derived from an EMBL/GenBank/DDBJ whole genome shotgun (WGS) entry which is preliminary data.</text>
</comment>
<dbReference type="RefSeq" id="WP_214624951.1">
    <property type="nucleotide sequence ID" value="NZ_JAHGAW010000012.1"/>
</dbReference>
<evidence type="ECO:0000313" key="2">
    <source>
        <dbReference type="Proteomes" id="UP001138757"/>
    </source>
</evidence>
<name>A0A9X1DEE9_9SPHN</name>
<sequence>MSRFSMRNPIGPLAYLLLAPPLLFAQQIATLFVFKAAGQGFDPDLLFWLIPLRAVLSPRLGG</sequence>
<gene>
    <name evidence="1" type="ORF">KK488_17215</name>
</gene>
<organism evidence="1 2">
    <name type="scientific">Sphingobium nicotianae</name>
    <dbReference type="NCBI Taxonomy" id="2782607"/>
    <lineage>
        <taxon>Bacteria</taxon>
        <taxon>Pseudomonadati</taxon>
        <taxon>Pseudomonadota</taxon>
        <taxon>Alphaproteobacteria</taxon>
        <taxon>Sphingomonadales</taxon>
        <taxon>Sphingomonadaceae</taxon>
        <taxon>Sphingobium</taxon>
    </lineage>
</organism>